<gene>
    <name evidence="6" type="ORF">ATP06_0211605</name>
    <name evidence="5" type="ORF">AVL48_34505</name>
</gene>
<organism evidence="5 7">
    <name type="scientific">Amycolatopsis regifaucium</name>
    <dbReference type="NCBI Taxonomy" id="546365"/>
    <lineage>
        <taxon>Bacteria</taxon>
        <taxon>Bacillati</taxon>
        <taxon>Actinomycetota</taxon>
        <taxon>Actinomycetes</taxon>
        <taxon>Pseudonocardiales</taxon>
        <taxon>Pseudonocardiaceae</taxon>
        <taxon>Amycolatopsis</taxon>
    </lineage>
</organism>
<keyword evidence="8" id="KW-1185">Reference proteome</keyword>
<dbReference type="PANTHER" id="PTHR33204:SF18">
    <property type="entry name" value="TRANSCRIPTIONAL REGULATORY PROTEIN"/>
    <property type="match status" value="1"/>
</dbReference>
<keyword evidence="3" id="KW-0804">Transcription</keyword>
<dbReference type="SUPFAM" id="SSF46785">
    <property type="entry name" value="Winged helix' DNA-binding domain"/>
    <property type="match status" value="1"/>
</dbReference>
<protein>
    <submittedName>
        <fullName evidence="5 6">Transcriptional regulator</fullName>
    </submittedName>
</protein>
<evidence type="ECO:0000256" key="3">
    <source>
        <dbReference type="ARBA" id="ARBA00023163"/>
    </source>
</evidence>
<dbReference type="AlphaFoldDB" id="A0A154MIH9"/>
<evidence type="ECO:0000259" key="4">
    <source>
        <dbReference type="PROSITE" id="PS51118"/>
    </source>
</evidence>
<feature type="domain" description="HTH hxlR-type" evidence="4">
    <location>
        <begin position="10"/>
        <end position="108"/>
    </location>
</feature>
<dbReference type="Gene3D" id="3.30.1050.10">
    <property type="entry name" value="SCP2 sterol-binding domain"/>
    <property type="match status" value="1"/>
</dbReference>
<dbReference type="PANTHER" id="PTHR33204">
    <property type="entry name" value="TRANSCRIPTIONAL REGULATOR, MARR FAMILY"/>
    <property type="match status" value="1"/>
</dbReference>
<dbReference type="InterPro" id="IPR036390">
    <property type="entry name" value="WH_DNA-bd_sf"/>
</dbReference>
<accession>A0A154MIH9</accession>
<reference evidence="6 8" key="2">
    <citation type="submission" date="2016-11" db="EMBL/GenBank/DDBJ databases">
        <title>Genome sequencing of Amycolatopsis regifaucium.</title>
        <authorList>
            <person name="Mayilraj S."/>
            <person name="Kaur N."/>
        </authorList>
    </citation>
    <scope>NUCLEOTIDE SEQUENCE [LARGE SCALE GENOMIC DNA]</scope>
    <source>
        <strain evidence="6 8">GY080</strain>
    </source>
</reference>
<dbReference type="Pfam" id="PF01638">
    <property type="entry name" value="HxlR"/>
    <property type="match status" value="1"/>
</dbReference>
<dbReference type="GO" id="GO:0003677">
    <property type="term" value="F:DNA binding"/>
    <property type="evidence" value="ECO:0007669"/>
    <property type="project" value="UniProtKB-KW"/>
</dbReference>
<dbReference type="InterPro" id="IPR036527">
    <property type="entry name" value="SCP2_sterol-bd_dom_sf"/>
</dbReference>
<evidence type="ECO:0000256" key="1">
    <source>
        <dbReference type="ARBA" id="ARBA00023015"/>
    </source>
</evidence>
<dbReference type="PROSITE" id="PS51118">
    <property type="entry name" value="HTH_HXLR"/>
    <property type="match status" value="1"/>
</dbReference>
<dbReference type="EMBL" id="LOBU02000011">
    <property type="protein sequence ID" value="OKA08654.1"/>
    <property type="molecule type" value="Genomic_DNA"/>
</dbReference>
<comment type="caution">
    <text evidence="5">The sequence shown here is derived from an EMBL/GenBank/DDBJ whole genome shotgun (WGS) entry which is preliminary data.</text>
</comment>
<sequence length="228" mass="24741">MSSRTYGQFCGLARALEIIGERWSLLIVRDLVLGPKRFTELQAGLPKIPASTLSARLNELEQSGVLRRRLLPQLDAAVVYELTEYGGELDQIVLDLGLWGARSLGQPTPEDVFTLDAAILSLYTTFQSEKAKGTHATYELHYPGGMVLHAIIEDGALKVADGAHPGADAMIEPLGPFIKDLLSGELSPAEALRTGKVRIEGAPEYLQLFTELFHIPAAPKVPSGIVVR</sequence>
<evidence type="ECO:0000313" key="6">
    <source>
        <dbReference type="EMBL" id="OKA08654.1"/>
    </source>
</evidence>
<dbReference type="InterPro" id="IPR002577">
    <property type="entry name" value="HTH_HxlR"/>
</dbReference>
<evidence type="ECO:0000313" key="8">
    <source>
        <dbReference type="Proteomes" id="UP000186883"/>
    </source>
</evidence>
<name>A0A154MIH9_9PSEU</name>
<dbReference type="Proteomes" id="UP000076321">
    <property type="component" value="Unassembled WGS sequence"/>
</dbReference>
<dbReference type="InterPro" id="IPR036388">
    <property type="entry name" value="WH-like_DNA-bd_sf"/>
</dbReference>
<dbReference type="SUPFAM" id="SSF55718">
    <property type="entry name" value="SCP-like"/>
    <property type="match status" value="1"/>
</dbReference>
<dbReference type="Gene3D" id="1.10.10.10">
    <property type="entry name" value="Winged helix-like DNA-binding domain superfamily/Winged helix DNA-binding domain"/>
    <property type="match status" value="1"/>
</dbReference>
<proteinExistence type="predicted"/>
<dbReference type="RefSeq" id="WP_061987770.1">
    <property type="nucleotide sequence ID" value="NZ_FOPQ01000025.1"/>
</dbReference>
<evidence type="ECO:0000313" key="5">
    <source>
        <dbReference type="EMBL" id="KZB84162.1"/>
    </source>
</evidence>
<dbReference type="EMBL" id="LQCI01000017">
    <property type="protein sequence ID" value="KZB84162.1"/>
    <property type="molecule type" value="Genomic_DNA"/>
</dbReference>
<keyword evidence="2" id="KW-0238">DNA-binding</keyword>
<evidence type="ECO:0000256" key="2">
    <source>
        <dbReference type="ARBA" id="ARBA00023125"/>
    </source>
</evidence>
<evidence type="ECO:0000313" key="7">
    <source>
        <dbReference type="Proteomes" id="UP000076321"/>
    </source>
</evidence>
<dbReference type="OrthoDB" id="9792527at2"/>
<dbReference type="Proteomes" id="UP000186883">
    <property type="component" value="Unassembled WGS sequence"/>
</dbReference>
<reference evidence="5 7" key="1">
    <citation type="submission" date="2015-12" db="EMBL/GenBank/DDBJ databases">
        <title>Amycolatopsis regifaucium genome sequencing and assembly.</title>
        <authorList>
            <person name="Mayilraj S."/>
        </authorList>
    </citation>
    <scope>NUCLEOTIDE SEQUENCE [LARGE SCALE GENOMIC DNA]</scope>
    <source>
        <strain evidence="5 7">GY080</strain>
    </source>
</reference>
<keyword evidence="1" id="KW-0805">Transcription regulation</keyword>